<dbReference type="EMBL" id="AOHZ01000091">
    <property type="protein sequence ID" value="ELY49968.1"/>
    <property type="molecule type" value="Genomic_DNA"/>
</dbReference>
<feature type="transmembrane region" description="Helical" evidence="1">
    <location>
        <begin position="79"/>
        <end position="97"/>
    </location>
</feature>
<dbReference type="STRING" id="1227499.C493_19888"/>
<feature type="transmembrane region" description="Helical" evidence="1">
    <location>
        <begin position="54"/>
        <end position="73"/>
    </location>
</feature>
<gene>
    <name evidence="2" type="ORF">C493_19888</name>
</gene>
<keyword evidence="1" id="KW-0812">Transmembrane</keyword>
<feature type="transmembrane region" description="Helical" evidence="1">
    <location>
        <begin position="109"/>
        <end position="130"/>
    </location>
</feature>
<organism evidence="2 3">
    <name type="scientific">Natronolimnohabitans innermongolicus JCM 12255</name>
    <dbReference type="NCBI Taxonomy" id="1227499"/>
    <lineage>
        <taxon>Archaea</taxon>
        <taxon>Methanobacteriati</taxon>
        <taxon>Methanobacteriota</taxon>
        <taxon>Stenosarchaea group</taxon>
        <taxon>Halobacteria</taxon>
        <taxon>Halobacteriales</taxon>
        <taxon>Natrialbaceae</taxon>
        <taxon>Natronolimnohabitans</taxon>
    </lineage>
</organism>
<evidence type="ECO:0000313" key="2">
    <source>
        <dbReference type="EMBL" id="ELY49968.1"/>
    </source>
</evidence>
<dbReference type="AlphaFoldDB" id="L9WNP7"/>
<comment type="caution">
    <text evidence="2">The sequence shown here is derived from an EMBL/GenBank/DDBJ whole genome shotgun (WGS) entry which is preliminary data.</text>
</comment>
<evidence type="ECO:0000256" key="1">
    <source>
        <dbReference type="SAM" id="Phobius"/>
    </source>
</evidence>
<keyword evidence="1" id="KW-0472">Membrane</keyword>
<feature type="transmembrane region" description="Helical" evidence="1">
    <location>
        <begin position="136"/>
        <end position="156"/>
    </location>
</feature>
<name>L9WNP7_9EURY</name>
<keyword evidence="3" id="KW-1185">Reference proteome</keyword>
<keyword evidence="1" id="KW-1133">Transmembrane helix</keyword>
<sequence length="158" mass="16613">MLVPLAWAFVTAAPLAVVTEHTLFIAHVVMAVLLVGFAATGYADMREGVLRTWWRIIAVGSVLTLCGVVGLRLEPTNVALASVALFGWMLLPAAGFVETGRRVNEGTWVYAVGTTGCLLGVTLYAVGLIWGVQTSMVGGLALVGFGQTAGIFDAAIRY</sequence>
<protein>
    <submittedName>
        <fullName evidence="2">Uncharacterized protein</fullName>
    </submittedName>
</protein>
<feature type="transmembrane region" description="Helical" evidence="1">
    <location>
        <begin position="24"/>
        <end position="42"/>
    </location>
</feature>
<dbReference type="Proteomes" id="UP000011602">
    <property type="component" value="Unassembled WGS sequence"/>
</dbReference>
<evidence type="ECO:0000313" key="3">
    <source>
        <dbReference type="Proteomes" id="UP000011602"/>
    </source>
</evidence>
<reference evidence="2 3" key="1">
    <citation type="journal article" date="2014" name="PLoS Genet.">
        <title>Phylogenetically driven sequencing of extremely halophilic archaea reveals strategies for static and dynamic osmo-response.</title>
        <authorList>
            <person name="Becker E.A."/>
            <person name="Seitzer P.M."/>
            <person name="Tritt A."/>
            <person name="Larsen D."/>
            <person name="Krusor M."/>
            <person name="Yao A.I."/>
            <person name="Wu D."/>
            <person name="Madern D."/>
            <person name="Eisen J.A."/>
            <person name="Darling A.E."/>
            <person name="Facciotti M.T."/>
        </authorList>
    </citation>
    <scope>NUCLEOTIDE SEQUENCE [LARGE SCALE GENOMIC DNA]</scope>
    <source>
        <strain evidence="2 3">JCM 12255</strain>
    </source>
</reference>
<accession>L9WNP7</accession>
<proteinExistence type="predicted"/>
<dbReference type="eggNOG" id="arCOG04710">
    <property type="taxonomic scope" value="Archaea"/>
</dbReference>